<dbReference type="PANTHER" id="PTHR24343">
    <property type="entry name" value="SERINE/THREONINE KINASE"/>
    <property type="match status" value="1"/>
</dbReference>
<dbReference type="Proteomes" id="UP001623330">
    <property type="component" value="Unassembled WGS sequence"/>
</dbReference>
<keyword evidence="6" id="KW-0067">ATP-binding</keyword>
<comment type="caution">
    <text evidence="12">The sequence shown here is derived from an EMBL/GenBank/DDBJ whole genome shotgun (WGS) entry which is preliminary data.</text>
</comment>
<proteinExistence type="inferred from homology"/>
<keyword evidence="4" id="KW-0547">Nucleotide-binding</keyword>
<dbReference type="PROSITE" id="PS00108">
    <property type="entry name" value="PROTEIN_KINASE_ST"/>
    <property type="match status" value="1"/>
</dbReference>
<comment type="catalytic activity">
    <reaction evidence="8">
        <text>L-threonyl-[protein] + ATP = O-phospho-L-threonyl-[protein] + ADP + H(+)</text>
        <dbReference type="Rhea" id="RHEA:46608"/>
        <dbReference type="Rhea" id="RHEA-COMP:11060"/>
        <dbReference type="Rhea" id="RHEA-COMP:11605"/>
        <dbReference type="ChEBI" id="CHEBI:15378"/>
        <dbReference type="ChEBI" id="CHEBI:30013"/>
        <dbReference type="ChEBI" id="CHEBI:30616"/>
        <dbReference type="ChEBI" id="CHEBI:61977"/>
        <dbReference type="ChEBI" id="CHEBI:456216"/>
        <dbReference type="EC" id="2.7.11.1"/>
    </reaction>
</comment>
<dbReference type="SUPFAM" id="SSF56112">
    <property type="entry name" value="Protein kinase-like (PK-like)"/>
    <property type="match status" value="1"/>
</dbReference>
<keyword evidence="5 12" id="KW-0418">Kinase</keyword>
<evidence type="ECO:0000256" key="5">
    <source>
        <dbReference type="ARBA" id="ARBA00022777"/>
    </source>
</evidence>
<feature type="region of interest" description="Disordered" evidence="10">
    <location>
        <begin position="110"/>
        <end position="155"/>
    </location>
</feature>
<feature type="compositionally biased region" description="Polar residues" evidence="10">
    <location>
        <begin position="215"/>
        <end position="236"/>
    </location>
</feature>
<protein>
    <recommendedName>
        <fullName evidence="1">non-specific serine/threonine protein kinase</fullName>
        <ecNumber evidence="1">2.7.11.1</ecNumber>
    </recommendedName>
</protein>
<evidence type="ECO:0000313" key="13">
    <source>
        <dbReference type="Proteomes" id="UP001623330"/>
    </source>
</evidence>
<feature type="compositionally biased region" description="Polar residues" evidence="10">
    <location>
        <begin position="119"/>
        <end position="129"/>
    </location>
</feature>
<feature type="compositionally biased region" description="Polar residues" evidence="10">
    <location>
        <begin position="264"/>
        <end position="276"/>
    </location>
</feature>
<evidence type="ECO:0000256" key="3">
    <source>
        <dbReference type="ARBA" id="ARBA00022679"/>
    </source>
</evidence>
<feature type="compositionally biased region" description="Low complexity" evidence="10">
    <location>
        <begin position="442"/>
        <end position="456"/>
    </location>
</feature>
<dbReference type="Pfam" id="PF00069">
    <property type="entry name" value="Pkinase"/>
    <property type="match status" value="1"/>
</dbReference>
<feature type="compositionally biased region" description="Basic and acidic residues" evidence="10">
    <location>
        <begin position="53"/>
        <end position="71"/>
    </location>
</feature>
<feature type="compositionally biased region" description="Polar residues" evidence="10">
    <location>
        <begin position="561"/>
        <end position="570"/>
    </location>
</feature>
<dbReference type="InterPro" id="IPR000719">
    <property type="entry name" value="Prot_kinase_dom"/>
</dbReference>
<feature type="region of interest" description="Disordered" evidence="10">
    <location>
        <begin position="554"/>
        <end position="583"/>
    </location>
</feature>
<evidence type="ECO:0000259" key="11">
    <source>
        <dbReference type="PROSITE" id="PS50011"/>
    </source>
</evidence>
<reference evidence="12 13" key="1">
    <citation type="submission" date="2024-05" db="EMBL/GenBank/DDBJ databases">
        <title>Long read based assembly of the Candida bracarensis genome reveals expanded adhesin content.</title>
        <authorList>
            <person name="Marcet-Houben M."/>
            <person name="Ksiezopolska E."/>
            <person name="Gabaldon T."/>
        </authorList>
    </citation>
    <scope>NUCLEOTIDE SEQUENCE [LARGE SCALE GENOMIC DNA]</scope>
    <source>
        <strain evidence="12 13">CBM6</strain>
    </source>
</reference>
<keyword evidence="13" id="KW-1185">Reference proteome</keyword>
<name>A0ABR4NQX1_9SACH</name>
<feature type="region of interest" description="Disordered" evidence="10">
    <location>
        <begin position="23"/>
        <end position="89"/>
    </location>
</feature>
<dbReference type="Gene3D" id="1.10.510.10">
    <property type="entry name" value="Transferase(Phosphotransferase) domain 1"/>
    <property type="match status" value="1"/>
</dbReference>
<feature type="compositionally biased region" description="Basic residues" evidence="10">
    <location>
        <begin position="571"/>
        <end position="581"/>
    </location>
</feature>
<evidence type="ECO:0000256" key="6">
    <source>
        <dbReference type="ARBA" id="ARBA00022840"/>
    </source>
</evidence>
<dbReference type="EC" id="2.7.11.1" evidence="1"/>
<dbReference type="InterPro" id="IPR008271">
    <property type="entry name" value="Ser/Thr_kinase_AS"/>
</dbReference>
<feature type="region of interest" description="Disordered" evidence="10">
    <location>
        <begin position="215"/>
        <end position="276"/>
    </location>
</feature>
<dbReference type="InterPro" id="IPR011009">
    <property type="entry name" value="Kinase-like_dom_sf"/>
</dbReference>
<dbReference type="PANTHER" id="PTHR24343:SF43">
    <property type="entry name" value="SERINE_THREONINE-PROTEIN KINASE HAL5-RELATED"/>
    <property type="match status" value="1"/>
</dbReference>
<feature type="domain" description="Protein kinase" evidence="11">
    <location>
        <begin position="483"/>
        <end position="810"/>
    </location>
</feature>
<dbReference type="GO" id="GO:0016301">
    <property type="term" value="F:kinase activity"/>
    <property type="evidence" value="ECO:0007669"/>
    <property type="project" value="UniProtKB-KW"/>
</dbReference>
<keyword evidence="3" id="KW-0808">Transferase</keyword>
<evidence type="ECO:0000256" key="1">
    <source>
        <dbReference type="ARBA" id="ARBA00012513"/>
    </source>
</evidence>
<organism evidence="12 13">
    <name type="scientific">Nakaseomyces bracarensis</name>
    <dbReference type="NCBI Taxonomy" id="273131"/>
    <lineage>
        <taxon>Eukaryota</taxon>
        <taxon>Fungi</taxon>
        <taxon>Dikarya</taxon>
        <taxon>Ascomycota</taxon>
        <taxon>Saccharomycotina</taxon>
        <taxon>Saccharomycetes</taxon>
        <taxon>Saccharomycetales</taxon>
        <taxon>Saccharomycetaceae</taxon>
        <taxon>Nakaseomyces</taxon>
    </lineage>
</organism>
<comment type="similarity">
    <text evidence="7">Belongs to the protein kinase superfamily. CAMK Ser/Thr protein kinase family. NPR/HAL subfamily. HAL5 sub-subfamily.</text>
</comment>
<evidence type="ECO:0000256" key="10">
    <source>
        <dbReference type="SAM" id="MobiDB-lite"/>
    </source>
</evidence>
<comment type="catalytic activity">
    <reaction evidence="9">
        <text>L-seryl-[protein] + ATP = O-phospho-L-seryl-[protein] + ADP + H(+)</text>
        <dbReference type="Rhea" id="RHEA:17989"/>
        <dbReference type="Rhea" id="RHEA-COMP:9863"/>
        <dbReference type="Rhea" id="RHEA-COMP:11604"/>
        <dbReference type="ChEBI" id="CHEBI:15378"/>
        <dbReference type="ChEBI" id="CHEBI:29999"/>
        <dbReference type="ChEBI" id="CHEBI:30616"/>
        <dbReference type="ChEBI" id="CHEBI:83421"/>
        <dbReference type="ChEBI" id="CHEBI:456216"/>
        <dbReference type="EC" id="2.7.11.1"/>
    </reaction>
</comment>
<gene>
    <name evidence="12" type="ORF">RNJ44_01039</name>
</gene>
<evidence type="ECO:0000256" key="4">
    <source>
        <dbReference type="ARBA" id="ARBA00022741"/>
    </source>
</evidence>
<feature type="region of interest" description="Disordered" evidence="10">
    <location>
        <begin position="435"/>
        <end position="464"/>
    </location>
</feature>
<dbReference type="PROSITE" id="PS50011">
    <property type="entry name" value="PROTEIN_KINASE_DOM"/>
    <property type="match status" value="1"/>
</dbReference>
<accession>A0ABR4NQX1</accession>
<dbReference type="SMART" id="SM00220">
    <property type="entry name" value="S_TKc"/>
    <property type="match status" value="1"/>
</dbReference>
<evidence type="ECO:0000313" key="12">
    <source>
        <dbReference type="EMBL" id="KAL3230590.1"/>
    </source>
</evidence>
<evidence type="ECO:0000256" key="9">
    <source>
        <dbReference type="ARBA" id="ARBA00048679"/>
    </source>
</evidence>
<feature type="compositionally biased region" description="Polar residues" evidence="10">
    <location>
        <begin position="35"/>
        <end position="52"/>
    </location>
</feature>
<evidence type="ECO:0000256" key="7">
    <source>
        <dbReference type="ARBA" id="ARBA00038505"/>
    </source>
</evidence>
<evidence type="ECO:0000256" key="2">
    <source>
        <dbReference type="ARBA" id="ARBA00022527"/>
    </source>
</evidence>
<evidence type="ECO:0000256" key="8">
    <source>
        <dbReference type="ARBA" id="ARBA00047899"/>
    </source>
</evidence>
<feature type="compositionally biased region" description="Low complexity" evidence="10">
    <location>
        <begin position="242"/>
        <end position="263"/>
    </location>
</feature>
<keyword evidence="2" id="KW-0723">Serine/threonine-protein kinase</keyword>
<dbReference type="EMBL" id="JBEVYD010000009">
    <property type="protein sequence ID" value="KAL3230590.1"/>
    <property type="molecule type" value="Genomic_DNA"/>
</dbReference>
<feature type="compositionally biased region" description="Polar residues" evidence="10">
    <location>
        <begin position="140"/>
        <end position="155"/>
    </location>
</feature>
<sequence>MAESQTSAPSRSRSLSASIKGLFGKNASVDKSTERVSSTNSATVRSGSLTREAQQRERVLPKLDTKEDGRRNVHNYHPMTPASPNHQPLKKSVSIASSLHLNSGKQSIASSRAQSISSENNEIFSQESFLSEEKERELDNANTWEATPNANNTNLNKELEAYSISRNNSVNRQKKQATTGLDIDVEQKAQQIMENGKSIDSVLVSHKNGDPKVLNSNNSSANIPILGNGSSTPTFATRSRRSSNNGRTLSLRSTTSGTSGTNNAAELNNGPKNRYNSQEIATATKKPETESKCVINYPYFKVYDNGYHEHHLPVIELVKNDSTDSLPSDRSIIGSDSDDVPRQKSSFSLTTIFKTNKNDDKKNMELLKTAPFGNACSLMPSKSFAPKYKIQEGVPMEEEVDDSDRKIPKIVNPYAAVGSEELKLINTLSEKMRAGLKKKSMKSSSSSPANSVPNSKQPSPVASSTSLASKFHHTLVTCTEKYGDPVGIIGHGSYGVVRVCSRPLLISDTIPYCSYSNGKRLFFAVKVLKPKQNDQLEKFSTRVTSEFIIGHSLSRKHKTDQNPAKNSNTHINKRTNHKNQRKHEWGSPNILKIFDLMETNSTFIEVMEFCPAGDLHALLVSRSKSGSGIGAPLHPLEADCFMKQLLRGVNYMHDHGIAHCDLKPENILFLPNGLLKICDFGTSSVFQTAWEKHVHFQSGIMGSEPYVAPEVFLLTKEYDPRLIDCWSCGIVYCTMVFGHYLWKVALENKDSLYASFLQEMKEESQFYLFEDLRHVNTDLNKLRKNILYNIFQWNPEKRITVENVLQSSWMKHTRCCIKY</sequence>